<evidence type="ECO:0008006" key="2">
    <source>
        <dbReference type="Google" id="ProtNLM"/>
    </source>
</evidence>
<dbReference type="Gene3D" id="3.40.50.2000">
    <property type="entry name" value="Glycogen Phosphorylase B"/>
    <property type="match status" value="1"/>
</dbReference>
<organism evidence="1">
    <name type="scientific">marine sediment metagenome</name>
    <dbReference type="NCBI Taxonomy" id="412755"/>
    <lineage>
        <taxon>unclassified sequences</taxon>
        <taxon>metagenomes</taxon>
        <taxon>ecological metagenomes</taxon>
    </lineage>
</organism>
<evidence type="ECO:0000313" key="1">
    <source>
        <dbReference type="EMBL" id="KKK60762.1"/>
    </source>
</evidence>
<sequence>MKVLIVKTSSVGDIIQAFNVLDYFHERFKNIEIDWVVEKANLSLINSHPLINNAILFDMKTWKKKLLKKRTRKSFFSFVTAVGVKL</sequence>
<gene>
    <name evidence="1" type="ORF">LCGC14_3021110</name>
</gene>
<name>A0A0F8WVB2_9ZZZZ</name>
<protein>
    <recommendedName>
        <fullName evidence="2">Lipopolysaccharide heptosyltransferase I</fullName>
    </recommendedName>
</protein>
<dbReference type="AlphaFoldDB" id="A0A0F8WVB2"/>
<comment type="caution">
    <text evidence="1">The sequence shown here is derived from an EMBL/GenBank/DDBJ whole genome shotgun (WGS) entry which is preliminary data.</text>
</comment>
<proteinExistence type="predicted"/>
<reference evidence="1" key="1">
    <citation type="journal article" date="2015" name="Nature">
        <title>Complex archaea that bridge the gap between prokaryotes and eukaryotes.</title>
        <authorList>
            <person name="Spang A."/>
            <person name="Saw J.H."/>
            <person name="Jorgensen S.L."/>
            <person name="Zaremba-Niedzwiedzka K."/>
            <person name="Martijn J."/>
            <person name="Lind A.E."/>
            <person name="van Eijk R."/>
            <person name="Schleper C."/>
            <person name="Guy L."/>
            <person name="Ettema T.J."/>
        </authorList>
    </citation>
    <scope>NUCLEOTIDE SEQUENCE</scope>
</reference>
<dbReference type="SUPFAM" id="SSF53756">
    <property type="entry name" value="UDP-Glycosyltransferase/glycogen phosphorylase"/>
    <property type="match status" value="1"/>
</dbReference>
<accession>A0A0F8WVB2</accession>
<dbReference type="EMBL" id="LAZR01062805">
    <property type="protein sequence ID" value="KKK60762.1"/>
    <property type="molecule type" value="Genomic_DNA"/>
</dbReference>